<dbReference type="Pfam" id="PF01427">
    <property type="entry name" value="Peptidase_M15"/>
    <property type="match status" value="1"/>
</dbReference>
<evidence type="ECO:0000256" key="9">
    <source>
        <dbReference type="HAMAP-Rule" id="MF_01924"/>
    </source>
</evidence>
<evidence type="ECO:0000256" key="7">
    <source>
        <dbReference type="ARBA" id="ARBA00023049"/>
    </source>
</evidence>
<dbReference type="GO" id="GO:0008237">
    <property type="term" value="F:metallopeptidase activity"/>
    <property type="evidence" value="ECO:0007669"/>
    <property type="project" value="UniProtKB-KW"/>
</dbReference>
<name>A0A3P4B2Z0_9BURK</name>
<evidence type="ECO:0000313" key="12">
    <source>
        <dbReference type="EMBL" id="VCU69998.1"/>
    </source>
</evidence>
<evidence type="ECO:0000256" key="10">
    <source>
        <dbReference type="PIRNR" id="PIRNR026671"/>
    </source>
</evidence>
<evidence type="ECO:0000256" key="6">
    <source>
        <dbReference type="ARBA" id="ARBA00022997"/>
    </source>
</evidence>
<dbReference type="CDD" id="cd14817">
    <property type="entry name" value="D-Ala-D-Ala_dipeptidase_VanX"/>
    <property type="match status" value="1"/>
</dbReference>
<dbReference type="GO" id="GO:0160237">
    <property type="term" value="F:D-Ala-D-Ala dipeptidase activity"/>
    <property type="evidence" value="ECO:0007669"/>
    <property type="project" value="UniProtKB-EC"/>
</dbReference>
<evidence type="ECO:0000256" key="2">
    <source>
        <dbReference type="ARBA" id="ARBA00022670"/>
    </source>
</evidence>
<dbReference type="InterPro" id="IPR000755">
    <property type="entry name" value="A_A_dipeptidase"/>
</dbReference>
<dbReference type="AlphaFoldDB" id="A0A3P4B2Z0"/>
<dbReference type="Proteomes" id="UP000277294">
    <property type="component" value="Unassembled WGS sequence"/>
</dbReference>
<evidence type="ECO:0000256" key="1">
    <source>
        <dbReference type="ARBA" id="ARBA00001362"/>
    </source>
</evidence>
<keyword evidence="7 9" id="KW-0482">Metalloprotease</keyword>
<dbReference type="RefSeq" id="WP_124079521.1">
    <property type="nucleotide sequence ID" value="NZ_UWPJ01000017.1"/>
</dbReference>
<comment type="function">
    <text evidence="9 10">Catalyzes hydrolysis of the D-alanyl-D-alanine dipeptide.</text>
</comment>
<comment type="similarity">
    <text evidence="9 10">Belongs to the peptidase M15D family.</text>
</comment>
<sequence length="260" mass="28211">MKNRPSGPAAPPEARPLARATGACLAAAALLAPPAAPAQEAGPPAPVGFVHLTDVVQTVQLDIRYHGRANFLGRPVAGYDAPTCIVTAPAAERLRAAQEELRPQGLTLKIFDCYRPQAAVNDFVAWVGDPKSQAGKAEYFPDVDKSRLLELGYIAERSGHSRGSTVDLTLAAVDPAHADGLPTHGPLLPGGEVDMGTPFDLFDVKSHTDNPDLPEAVRHNRQFLKALLARHGFRNLPEEWWHYTLESEPYPDSYFNFPVR</sequence>
<evidence type="ECO:0000256" key="11">
    <source>
        <dbReference type="SAM" id="SignalP"/>
    </source>
</evidence>
<evidence type="ECO:0000313" key="13">
    <source>
        <dbReference type="Proteomes" id="UP000277294"/>
    </source>
</evidence>
<dbReference type="EC" id="3.4.13.22" evidence="9 10"/>
<dbReference type="GO" id="GO:0006508">
    <property type="term" value="P:proteolysis"/>
    <property type="evidence" value="ECO:0007669"/>
    <property type="project" value="UniProtKB-KW"/>
</dbReference>
<proteinExistence type="inferred from homology"/>
<reference evidence="12 13" key="1">
    <citation type="submission" date="2018-10" db="EMBL/GenBank/DDBJ databases">
        <authorList>
            <person name="Criscuolo A."/>
        </authorList>
    </citation>
    <scope>NUCLEOTIDE SEQUENCE [LARGE SCALE GENOMIC DNA]</scope>
    <source>
        <strain evidence="12">DnA1</strain>
    </source>
</reference>
<evidence type="ECO:0000256" key="8">
    <source>
        <dbReference type="ARBA" id="ARBA00023316"/>
    </source>
</evidence>
<keyword evidence="6 9" id="KW-0224">Dipeptidase</keyword>
<keyword evidence="13" id="KW-1185">Reference proteome</keyword>
<evidence type="ECO:0000256" key="3">
    <source>
        <dbReference type="ARBA" id="ARBA00022723"/>
    </source>
</evidence>
<keyword evidence="4 9" id="KW-0378">Hydrolase</keyword>
<accession>A0A3P4B2Z0</accession>
<gene>
    <name evidence="12" type="primary">vanX</name>
    <name evidence="9" type="synonym">ddpX</name>
    <name evidence="12" type="ORF">PIGHUM_02065</name>
</gene>
<keyword evidence="11" id="KW-0732">Signal</keyword>
<keyword evidence="3 9" id="KW-0479">Metal-binding</keyword>
<comment type="catalytic activity">
    <reaction evidence="1 9 10">
        <text>D-alanyl-D-alanine + H2O = 2 D-alanine</text>
        <dbReference type="Rhea" id="RHEA:20661"/>
        <dbReference type="ChEBI" id="CHEBI:15377"/>
        <dbReference type="ChEBI" id="CHEBI:57416"/>
        <dbReference type="ChEBI" id="CHEBI:57822"/>
        <dbReference type="EC" id="3.4.13.22"/>
    </reaction>
</comment>
<dbReference type="PANTHER" id="PTHR43126">
    <property type="entry name" value="D-ALANYL-D-ALANINE DIPEPTIDASE"/>
    <property type="match status" value="1"/>
</dbReference>
<evidence type="ECO:0000256" key="5">
    <source>
        <dbReference type="ARBA" id="ARBA00022833"/>
    </source>
</evidence>
<dbReference type="Gene3D" id="3.30.1380.10">
    <property type="match status" value="1"/>
</dbReference>
<keyword evidence="8 10" id="KW-0961">Cell wall biogenesis/degradation</keyword>
<dbReference type="PANTHER" id="PTHR43126:SF1">
    <property type="entry name" value="D-ALANYL-D-ALANINE DIPEPTIDASE"/>
    <property type="match status" value="1"/>
</dbReference>
<keyword evidence="5 9" id="KW-0862">Zinc</keyword>
<feature type="signal peptide" evidence="11">
    <location>
        <begin position="1"/>
        <end position="38"/>
    </location>
</feature>
<dbReference type="GO" id="GO:0071555">
    <property type="term" value="P:cell wall organization"/>
    <property type="evidence" value="ECO:0007669"/>
    <property type="project" value="UniProtKB-KW"/>
</dbReference>
<organism evidence="12 13">
    <name type="scientific">Pigmentiphaga humi</name>
    <dbReference type="NCBI Taxonomy" id="2478468"/>
    <lineage>
        <taxon>Bacteria</taxon>
        <taxon>Pseudomonadati</taxon>
        <taxon>Pseudomonadota</taxon>
        <taxon>Betaproteobacteria</taxon>
        <taxon>Burkholderiales</taxon>
        <taxon>Alcaligenaceae</taxon>
        <taxon>Pigmentiphaga</taxon>
    </lineage>
</organism>
<feature type="chain" id="PRO_5018078242" description="D-alanyl-D-alanine dipeptidase" evidence="11">
    <location>
        <begin position="39"/>
        <end position="260"/>
    </location>
</feature>
<dbReference type="EMBL" id="UWPJ01000017">
    <property type="protein sequence ID" value="VCU69998.1"/>
    <property type="molecule type" value="Genomic_DNA"/>
</dbReference>
<dbReference type="SUPFAM" id="SSF55166">
    <property type="entry name" value="Hedgehog/DD-peptidase"/>
    <property type="match status" value="1"/>
</dbReference>
<protein>
    <recommendedName>
        <fullName evidence="9 10">D-alanyl-D-alanine dipeptidase</fullName>
        <shortName evidence="9 10">D-Ala-D-Ala dipeptidase</shortName>
        <ecNumber evidence="9 10">3.4.13.22</ecNumber>
    </recommendedName>
</protein>
<feature type="site" description="Transition state stabilizer" evidence="9">
    <location>
        <position position="115"/>
    </location>
</feature>
<dbReference type="PIRSF" id="PIRSF026671">
    <property type="entry name" value="AA_dipeptidase"/>
    <property type="match status" value="1"/>
</dbReference>
<feature type="binding site" evidence="9">
    <location>
        <position position="160"/>
    </location>
    <ligand>
        <name>Zn(2+)</name>
        <dbReference type="ChEBI" id="CHEBI:29105"/>
        <note>catalytic</note>
    </ligand>
</feature>
<dbReference type="OrthoDB" id="9801430at2"/>
<feature type="binding site" evidence="9">
    <location>
        <position position="242"/>
    </location>
    <ligand>
        <name>Zn(2+)</name>
        <dbReference type="ChEBI" id="CHEBI:29105"/>
        <note>catalytic</note>
    </ligand>
</feature>
<evidence type="ECO:0000256" key="4">
    <source>
        <dbReference type="ARBA" id="ARBA00022801"/>
    </source>
</evidence>
<dbReference type="InterPro" id="IPR009045">
    <property type="entry name" value="Zn_M74/Hedgehog-like"/>
</dbReference>
<keyword evidence="2 9" id="KW-0645">Protease</keyword>
<comment type="cofactor">
    <cofactor evidence="9">
        <name>Zn(2+)</name>
        <dbReference type="ChEBI" id="CHEBI:29105"/>
    </cofactor>
    <text evidence="9">Binds 1 zinc ion per subunit.</text>
</comment>
<feature type="binding site" evidence="9">
    <location>
        <position position="167"/>
    </location>
    <ligand>
        <name>Zn(2+)</name>
        <dbReference type="ChEBI" id="CHEBI:29105"/>
        <note>catalytic</note>
    </ligand>
</feature>
<dbReference type="GO" id="GO:0008270">
    <property type="term" value="F:zinc ion binding"/>
    <property type="evidence" value="ECO:0007669"/>
    <property type="project" value="UniProtKB-UniRule"/>
</dbReference>
<feature type="active site" description="Proton donor/acceptor" evidence="9">
    <location>
        <position position="239"/>
    </location>
</feature>
<dbReference type="HAMAP" id="MF_01924">
    <property type="entry name" value="A_A_dipeptidase"/>
    <property type="match status" value="1"/>
</dbReference>